<name>A0A1I0QPP4_9RHOB</name>
<gene>
    <name evidence="1" type="ORF">SAMN04488515_2079</name>
</gene>
<accession>A0A1I0QPP4</accession>
<sequence>MTLNDALLAAHANGDGAELVRLYTQAADQADGVDAECFFLTHAYVFALELGLPEAGILNMRLVAHDRVHPLTFKKDVPNAH</sequence>
<evidence type="ECO:0000313" key="1">
    <source>
        <dbReference type="EMBL" id="SEW29364.1"/>
    </source>
</evidence>
<protein>
    <submittedName>
        <fullName evidence="1">Uncharacterized protein</fullName>
    </submittedName>
</protein>
<keyword evidence="2" id="KW-1185">Reference proteome</keyword>
<dbReference type="OrthoDB" id="7864216at2"/>
<organism evidence="1 2">
    <name type="scientific">Cognatiyoonia koreensis</name>
    <dbReference type="NCBI Taxonomy" id="364200"/>
    <lineage>
        <taxon>Bacteria</taxon>
        <taxon>Pseudomonadati</taxon>
        <taxon>Pseudomonadota</taxon>
        <taxon>Alphaproteobacteria</taxon>
        <taxon>Rhodobacterales</taxon>
        <taxon>Paracoccaceae</taxon>
        <taxon>Cognatiyoonia</taxon>
    </lineage>
</organism>
<dbReference type="EMBL" id="FOIZ01000001">
    <property type="protein sequence ID" value="SEW29364.1"/>
    <property type="molecule type" value="Genomic_DNA"/>
</dbReference>
<proteinExistence type="predicted"/>
<evidence type="ECO:0000313" key="2">
    <source>
        <dbReference type="Proteomes" id="UP000199167"/>
    </source>
</evidence>
<reference evidence="1 2" key="1">
    <citation type="submission" date="2016-10" db="EMBL/GenBank/DDBJ databases">
        <authorList>
            <person name="de Groot N.N."/>
        </authorList>
    </citation>
    <scope>NUCLEOTIDE SEQUENCE [LARGE SCALE GENOMIC DNA]</scope>
    <source>
        <strain evidence="1 2">DSM 17925</strain>
    </source>
</reference>
<dbReference type="STRING" id="364200.SAMN04488515_2079"/>
<dbReference type="RefSeq" id="WP_089993579.1">
    <property type="nucleotide sequence ID" value="NZ_FOIZ01000001.1"/>
</dbReference>
<dbReference type="Proteomes" id="UP000199167">
    <property type="component" value="Unassembled WGS sequence"/>
</dbReference>
<dbReference type="AlphaFoldDB" id="A0A1I0QPP4"/>